<evidence type="ECO:0000256" key="1">
    <source>
        <dbReference type="ARBA" id="ARBA00004651"/>
    </source>
</evidence>
<accession>A0A3N3ZQ04</accession>
<comment type="subcellular location">
    <subcellularLocation>
        <location evidence="1">Cell membrane</location>
        <topology evidence="1">Multi-pass membrane protein</topology>
    </subcellularLocation>
</comment>
<dbReference type="GO" id="GO:0005886">
    <property type="term" value="C:plasma membrane"/>
    <property type="evidence" value="ECO:0007669"/>
    <property type="project" value="UniProtKB-SubCell"/>
</dbReference>
<keyword evidence="2" id="KW-1003">Cell membrane</keyword>
<dbReference type="InterPro" id="IPR020846">
    <property type="entry name" value="MFS_dom"/>
</dbReference>
<evidence type="ECO:0000256" key="2">
    <source>
        <dbReference type="ARBA" id="ARBA00022475"/>
    </source>
</evidence>
<dbReference type="Gene3D" id="1.20.1250.20">
    <property type="entry name" value="MFS general substrate transporter like domains"/>
    <property type="match status" value="1"/>
</dbReference>
<dbReference type="PROSITE" id="PS50850">
    <property type="entry name" value="MFS"/>
    <property type="match status" value="1"/>
</dbReference>
<sequence length="437" mass="44956">MSVRSPKRSSKRSAKPPRTPVPQEVKVLIAAAFAIAIGFGIVVPVLPQYAASFDVGVAASSAVISAFAFCRLVFAPTGGRILDRVGERRTYLTGLVIVALSSFATAFATSYWQLLIFRGLGGIGSTMFTVSAMGLIVRLAPVTERGRISGLYATTFLLGGILGPALGGLLAGLGLRAPFVIYGVAILIAAAVVYLRISPEALGDRSQRAAQPRMEFKEAWAFGPYRAAMVSAFANGWTSFGIRVALIPLLASAVFGAGPALSGIALTVFAAGSALALTFTGRLTDQIGRKPLVVTGLLVAGAMTAVIGLTENVAVFAVAAFLAGAGSGTLNPGLQATVADVIGPHRSGGQVLSRFQMSMDAGQIAGPILAGAIVDATGFGWAFGISGALLIVAAAAWIPVTDTLKRDDVDPVPTGSVPQVSQQETRDDEPDAPNRKS</sequence>
<dbReference type="InterPro" id="IPR001958">
    <property type="entry name" value="Tet-R_TetA/multi-R_MdtG-like"/>
</dbReference>
<dbReference type="Pfam" id="PF07690">
    <property type="entry name" value="MFS_1"/>
    <property type="match status" value="2"/>
</dbReference>
<evidence type="ECO:0000256" key="7">
    <source>
        <dbReference type="SAM" id="Phobius"/>
    </source>
</evidence>
<dbReference type="PANTHER" id="PTHR43124:SF3">
    <property type="entry name" value="CHLORAMPHENICOL EFFLUX PUMP RV0191"/>
    <property type="match status" value="1"/>
</dbReference>
<dbReference type="RefSeq" id="WP_123825176.1">
    <property type="nucleotide sequence ID" value="NZ_RKMF01000008.1"/>
</dbReference>
<dbReference type="PANTHER" id="PTHR43124">
    <property type="entry name" value="PURINE EFFLUX PUMP PBUE"/>
    <property type="match status" value="1"/>
</dbReference>
<dbReference type="OrthoDB" id="9793283at2"/>
<evidence type="ECO:0000313" key="10">
    <source>
        <dbReference type="Proteomes" id="UP000270616"/>
    </source>
</evidence>
<keyword evidence="5 7" id="KW-0472">Membrane</keyword>
<dbReference type="AlphaFoldDB" id="A0A3N3ZQ04"/>
<evidence type="ECO:0000259" key="8">
    <source>
        <dbReference type="PROSITE" id="PS50850"/>
    </source>
</evidence>
<organism evidence="9 10">
    <name type="scientific">Kocuria soli</name>
    <dbReference type="NCBI Taxonomy" id="2485125"/>
    <lineage>
        <taxon>Bacteria</taxon>
        <taxon>Bacillati</taxon>
        <taxon>Actinomycetota</taxon>
        <taxon>Actinomycetes</taxon>
        <taxon>Micrococcales</taxon>
        <taxon>Micrococcaceae</taxon>
        <taxon>Kocuria</taxon>
    </lineage>
</organism>
<dbReference type="SUPFAM" id="SSF103473">
    <property type="entry name" value="MFS general substrate transporter"/>
    <property type="match status" value="1"/>
</dbReference>
<feature type="transmembrane region" description="Helical" evidence="7">
    <location>
        <begin position="120"/>
        <end position="139"/>
    </location>
</feature>
<feature type="transmembrane region" description="Helical" evidence="7">
    <location>
        <begin position="151"/>
        <end position="173"/>
    </location>
</feature>
<dbReference type="InterPro" id="IPR011701">
    <property type="entry name" value="MFS"/>
</dbReference>
<keyword evidence="4 7" id="KW-1133">Transmembrane helix</keyword>
<dbReference type="InterPro" id="IPR036259">
    <property type="entry name" value="MFS_trans_sf"/>
</dbReference>
<feature type="transmembrane region" description="Helical" evidence="7">
    <location>
        <begin position="49"/>
        <end position="70"/>
    </location>
</feature>
<proteinExistence type="predicted"/>
<protein>
    <submittedName>
        <fullName evidence="9">MFS transporter</fullName>
    </submittedName>
</protein>
<dbReference type="CDD" id="cd17325">
    <property type="entry name" value="MFS_MdtG_SLC18_like"/>
    <property type="match status" value="1"/>
</dbReference>
<dbReference type="Gene3D" id="1.20.1720.10">
    <property type="entry name" value="Multidrug resistance protein D"/>
    <property type="match status" value="1"/>
</dbReference>
<comment type="caution">
    <text evidence="9">The sequence shown here is derived from an EMBL/GenBank/DDBJ whole genome shotgun (WGS) entry which is preliminary data.</text>
</comment>
<reference evidence="9 10" key="1">
    <citation type="submission" date="2018-10" db="EMBL/GenBank/DDBJ databases">
        <title>Kocuria sp. M5W7-7, whole genome shotgun sequence.</title>
        <authorList>
            <person name="Tuo L."/>
        </authorList>
    </citation>
    <scope>NUCLEOTIDE SEQUENCE [LARGE SCALE GENOMIC DNA]</scope>
    <source>
        <strain evidence="9 10">M5W7-7</strain>
    </source>
</reference>
<name>A0A3N3ZQ04_9MICC</name>
<feature type="domain" description="Major facilitator superfamily (MFS) profile" evidence="8">
    <location>
        <begin position="24"/>
        <end position="405"/>
    </location>
</feature>
<gene>
    <name evidence="9" type="ORF">EDL96_07455</name>
</gene>
<evidence type="ECO:0000256" key="4">
    <source>
        <dbReference type="ARBA" id="ARBA00022989"/>
    </source>
</evidence>
<keyword evidence="3 7" id="KW-0812">Transmembrane</keyword>
<feature type="transmembrane region" description="Helical" evidence="7">
    <location>
        <begin position="292"/>
        <end position="325"/>
    </location>
</feature>
<dbReference type="Proteomes" id="UP000270616">
    <property type="component" value="Unassembled WGS sequence"/>
</dbReference>
<feature type="transmembrane region" description="Helical" evidence="7">
    <location>
        <begin position="379"/>
        <end position="398"/>
    </location>
</feature>
<dbReference type="InterPro" id="IPR050189">
    <property type="entry name" value="MFS_Efflux_Transporters"/>
</dbReference>
<dbReference type="EMBL" id="RKMF01000008">
    <property type="protein sequence ID" value="ROZ63159.1"/>
    <property type="molecule type" value="Genomic_DNA"/>
</dbReference>
<feature type="transmembrane region" description="Helical" evidence="7">
    <location>
        <begin position="91"/>
        <end position="114"/>
    </location>
</feature>
<feature type="transmembrane region" description="Helical" evidence="7">
    <location>
        <begin position="179"/>
        <end position="198"/>
    </location>
</feature>
<dbReference type="GO" id="GO:0022857">
    <property type="term" value="F:transmembrane transporter activity"/>
    <property type="evidence" value="ECO:0007669"/>
    <property type="project" value="InterPro"/>
</dbReference>
<dbReference type="PRINTS" id="PR01035">
    <property type="entry name" value="TCRTETA"/>
</dbReference>
<evidence type="ECO:0000256" key="5">
    <source>
        <dbReference type="ARBA" id="ARBA00023136"/>
    </source>
</evidence>
<feature type="transmembrane region" description="Helical" evidence="7">
    <location>
        <begin position="260"/>
        <end position="280"/>
    </location>
</feature>
<keyword evidence="10" id="KW-1185">Reference proteome</keyword>
<evidence type="ECO:0000256" key="6">
    <source>
        <dbReference type="SAM" id="MobiDB-lite"/>
    </source>
</evidence>
<evidence type="ECO:0000313" key="9">
    <source>
        <dbReference type="EMBL" id="ROZ63159.1"/>
    </source>
</evidence>
<feature type="transmembrane region" description="Helical" evidence="7">
    <location>
        <begin position="21"/>
        <end position="43"/>
    </location>
</feature>
<evidence type="ECO:0000256" key="3">
    <source>
        <dbReference type="ARBA" id="ARBA00022692"/>
    </source>
</evidence>
<feature type="region of interest" description="Disordered" evidence="6">
    <location>
        <begin position="407"/>
        <end position="437"/>
    </location>
</feature>